<organism evidence="1 2">
    <name type="scientific">Microvirga makkahensis</name>
    <dbReference type="NCBI Taxonomy" id="1128670"/>
    <lineage>
        <taxon>Bacteria</taxon>
        <taxon>Pseudomonadati</taxon>
        <taxon>Pseudomonadota</taxon>
        <taxon>Alphaproteobacteria</taxon>
        <taxon>Hyphomicrobiales</taxon>
        <taxon>Methylobacteriaceae</taxon>
        <taxon>Microvirga</taxon>
    </lineage>
</organism>
<dbReference type="Pfam" id="PF13481">
    <property type="entry name" value="AAA_25"/>
    <property type="match status" value="1"/>
</dbReference>
<dbReference type="SUPFAM" id="SSF52540">
    <property type="entry name" value="P-loop containing nucleoside triphosphate hydrolases"/>
    <property type="match status" value="1"/>
</dbReference>
<name>A0A7X3MU91_9HYPH</name>
<accession>A0A7X3MU91</accession>
<comment type="caution">
    <text evidence="1">The sequence shown here is derived from an EMBL/GenBank/DDBJ whole genome shotgun (WGS) entry which is preliminary data.</text>
</comment>
<sequence>MRMMVDPNTASNATLDWLAQRSGRKSKALPFIAFDDIQVEVEKPWLMKNVLARGDTSSWIGGPGKEKSAIVTDLCVHLGTGWDWRGYRSKERCAVVILAFERADLMLRRLEAYKRKHKLAELPVVVIRAPVDIMRPESVEILTDTIRTVEERFGLPVGVLVLDTYSKALALGGGDENSAKDVNRFLGHLRIVETQTNVHVCLIGHTGKDETRGHRGSNAHLGDVDLEITFHGHAPGNSQEHQWRAAVPERQCHGWRHLGHPGSRVGQCGRIDHAHRCRGAAACRR</sequence>
<dbReference type="InterPro" id="IPR027417">
    <property type="entry name" value="P-loop_NTPase"/>
</dbReference>
<evidence type="ECO:0000313" key="1">
    <source>
        <dbReference type="EMBL" id="MXQ13230.1"/>
    </source>
</evidence>
<keyword evidence="2" id="KW-1185">Reference proteome</keyword>
<dbReference type="OrthoDB" id="1496333at2"/>
<evidence type="ECO:0000313" key="2">
    <source>
        <dbReference type="Proteomes" id="UP000436483"/>
    </source>
</evidence>
<protein>
    <submittedName>
        <fullName evidence="1">AAA family ATPase</fullName>
    </submittedName>
</protein>
<dbReference type="RefSeq" id="WP_160885993.1">
    <property type="nucleotide sequence ID" value="NZ_WURB01000014.1"/>
</dbReference>
<gene>
    <name evidence="1" type="ORF">GR328_17520</name>
</gene>
<reference evidence="1 2" key="1">
    <citation type="submission" date="2019-12" db="EMBL/GenBank/DDBJ databases">
        <authorList>
            <person name="Yuan C.-G."/>
        </authorList>
    </citation>
    <scope>NUCLEOTIDE SEQUENCE [LARGE SCALE GENOMIC DNA]</scope>
    <source>
        <strain evidence="1 2">KCTC 23863</strain>
    </source>
</reference>
<dbReference type="AlphaFoldDB" id="A0A7X3MU91"/>
<dbReference type="Proteomes" id="UP000436483">
    <property type="component" value="Unassembled WGS sequence"/>
</dbReference>
<proteinExistence type="predicted"/>
<dbReference type="EMBL" id="WURB01000014">
    <property type="protein sequence ID" value="MXQ13230.1"/>
    <property type="molecule type" value="Genomic_DNA"/>
</dbReference>
<reference evidence="1 2" key="2">
    <citation type="submission" date="2020-01" db="EMBL/GenBank/DDBJ databases">
        <title>Microvirga sp. nov., an arsenate reduction bacterium isolated from Tibet hotspring sediments.</title>
        <authorList>
            <person name="Xian W.-D."/>
            <person name="Li W.-J."/>
        </authorList>
    </citation>
    <scope>NUCLEOTIDE SEQUENCE [LARGE SCALE GENOMIC DNA]</scope>
    <source>
        <strain evidence="1 2">KCTC 23863</strain>
    </source>
</reference>
<dbReference type="Gene3D" id="3.40.50.300">
    <property type="entry name" value="P-loop containing nucleotide triphosphate hydrolases"/>
    <property type="match status" value="1"/>
</dbReference>